<dbReference type="SUPFAM" id="SSF51735">
    <property type="entry name" value="NAD(P)-binding Rossmann-fold domains"/>
    <property type="match status" value="1"/>
</dbReference>
<dbReference type="OrthoDB" id="9787292at2"/>
<proteinExistence type="predicted"/>
<protein>
    <submittedName>
        <fullName evidence="3">Epimerase</fullName>
    </submittedName>
</protein>
<evidence type="ECO:0000259" key="2">
    <source>
        <dbReference type="Pfam" id="PF13460"/>
    </source>
</evidence>
<dbReference type="InterPro" id="IPR036291">
    <property type="entry name" value="NAD(P)-bd_dom_sf"/>
</dbReference>
<accession>A0A2S5SUG9</accession>
<dbReference type="Proteomes" id="UP000238605">
    <property type="component" value="Unassembled WGS sequence"/>
</dbReference>
<feature type="compositionally biased region" description="Basic residues" evidence="1">
    <location>
        <begin position="1"/>
        <end position="14"/>
    </location>
</feature>
<dbReference type="AlphaFoldDB" id="A0A2S5SUG9"/>
<dbReference type="PANTHER" id="PTHR15020">
    <property type="entry name" value="FLAVIN REDUCTASE-RELATED"/>
    <property type="match status" value="1"/>
</dbReference>
<dbReference type="PANTHER" id="PTHR15020:SF50">
    <property type="entry name" value="UPF0659 PROTEIN YMR090W"/>
    <property type="match status" value="1"/>
</dbReference>
<gene>
    <name evidence="3" type="ORF">C1704_10375</name>
</gene>
<reference evidence="3 4" key="1">
    <citation type="submission" date="2018-02" db="EMBL/GenBank/DDBJ databases">
        <title>Reclassifiation of [Polyangium] brachysporum DSM 7029 as Guopingzhaonella breviflexa gen. nov., sp. nov., a member of the family Comamonadaceae.</title>
        <authorList>
            <person name="Tang B."/>
        </authorList>
    </citation>
    <scope>NUCLEOTIDE SEQUENCE [LARGE SCALE GENOMIC DNA]</scope>
    <source>
        <strain evidence="3 4">BCRC 80649</strain>
    </source>
</reference>
<evidence type="ECO:0000313" key="3">
    <source>
        <dbReference type="EMBL" id="PPE66380.1"/>
    </source>
</evidence>
<keyword evidence="4" id="KW-1185">Reference proteome</keyword>
<organism evidence="3 4">
    <name type="scientific">Caldimonas caldifontis</name>
    <dbReference type="NCBI Taxonomy" id="1452508"/>
    <lineage>
        <taxon>Bacteria</taxon>
        <taxon>Pseudomonadati</taxon>
        <taxon>Pseudomonadota</taxon>
        <taxon>Betaproteobacteria</taxon>
        <taxon>Burkholderiales</taxon>
        <taxon>Sphaerotilaceae</taxon>
        <taxon>Caldimonas</taxon>
    </lineage>
</organism>
<comment type="caution">
    <text evidence="3">The sequence shown here is derived from an EMBL/GenBank/DDBJ whole genome shotgun (WGS) entry which is preliminary data.</text>
</comment>
<name>A0A2S5SUG9_9BURK</name>
<dbReference type="Pfam" id="PF13460">
    <property type="entry name" value="NAD_binding_10"/>
    <property type="match status" value="1"/>
</dbReference>
<evidence type="ECO:0000256" key="1">
    <source>
        <dbReference type="SAM" id="MobiDB-lite"/>
    </source>
</evidence>
<dbReference type="InterPro" id="IPR016040">
    <property type="entry name" value="NAD(P)-bd_dom"/>
</dbReference>
<dbReference type="EMBL" id="PSNX01000008">
    <property type="protein sequence ID" value="PPE66380.1"/>
    <property type="molecule type" value="Genomic_DNA"/>
</dbReference>
<sequence length="250" mass="27241">MVGRQLRRGPRRAHHAPDRTLDPPRPAPSLARRARAPSMKLLILGATGTIGRELVHGALERGHPVTAQTRQGQPGFPAGVTPAVFDPASTPDIFCPHLRGHDAVIYALGFRGRAPVRFFSETTRSLLAAMQAMGVRRLVAITGVGAGETRGHGGFLYEHLIYPFFTQAIYADKDRQEELIRASDTDWTILRPAPFRSAPGREPFHVLTDVRTGTRLSRVTPPEVARVSLDCAEKGLHRGEAVFFGHGVAG</sequence>
<feature type="region of interest" description="Disordered" evidence="1">
    <location>
        <begin position="1"/>
        <end position="33"/>
    </location>
</feature>
<dbReference type="Gene3D" id="3.40.50.720">
    <property type="entry name" value="NAD(P)-binding Rossmann-like Domain"/>
    <property type="match status" value="1"/>
</dbReference>
<evidence type="ECO:0000313" key="4">
    <source>
        <dbReference type="Proteomes" id="UP000238605"/>
    </source>
</evidence>
<feature type="domain" description="NAD(P)-binding" evidence="2">
    <location>
        <begin position="45"/>
        <end position="233"/>
    </location>
</feature>